<dbReference type="Proteomes" id="UP000070560">
    <property type="component" value="Chromosome"/>
</dbReference>
<keyword evidence="3" id="KW-1185">Reference proteome</keyword>
<evidence type="ECO:0000256" key="1">
    <source>
        <dbReference type="SAM" id="SignalP"/>
    </source>
</evidence>
<name>A0A7U4TGZ1_DESA2</name>
<keyword evidence="1" id="KW-0732">Signal</keyword>
<proteinExistence type="predicted"/>
<dbReference type="RefSeq" id="WP_066063128.1">
    <property type="nucleotide sequence ID" value="NZ_CP013015.1"/>
</dbReference>
<evidence type="ECO:0000313" key="2">
    <source>
        <dbReference type="EMBL" id="AMM41294.1"/>
    </source>
</evidence>
<accession>A0A7U4TGZ1</accession>
<feature type="chain" id="PRO_5030802002" evidence="1">
    <location>
        <begin position="19"/>
        <end position="449"/>
    </location>
</feature>
<reference evidence="2 3" key="1">
    <citation type="submission" date="2015-10" db="EMBL/GenBank/DDBJ databases">
        <title>Candidatus Desulfofervidus auxilii, a hydrogenotrophic sulfate-reducing bacterium involved in the thermophilic anaerobic oxidation of methane.</title>
        <authorList>
            <person name="Krukenberg V."/>
            <person name="Richter M."/>
            <person name="Wegener G."/>
        </authorList>
    </citation>
    <scope>NUCLEOTIDE SEQUENCE [LARGE SCALE GENOMIC DNA]</scope>
    <source>
        <strain evidence="2 3">HS1</strain>
    </source>
</reference>
<evidence type="ECO:0000313" key="3">
    <source>
        <dbReference type="Proteomes" id="UP000070560"/>
    </source>
</evidence>
<dbReference type="AlphaFoldDB" id="A0A7U4TGZ1"/>
<sequence>MRYLFLCILVLLPLQASSEISQSPLLNYYVSEETKSIEAVGPFFSYQKGPEFKTFAFRPFFSYEKTPQGLSWDILYPLIRYRRDNWGKRFQLLPLINQEERHQGESYKEYFPVFWGKTKTGEKYGGIFPIYGKYKQRFDRDEIKFVLWPFYISSKKADSHTYRFLWPFFSYHKGAGRKGFKFLPLFGYDRKQGEFSKYFFLWPIFLYQKTKLNTSEPHTYFSVFPFYISDKSPVSYSYTFLWPFFRVHHYKEYRHYDFPWPILGWSKGKDYYAFRFLPFYIHEKDKEKESTYWLYPLYKHQIEQGKKETIVTDFFLVFDRYERRYDKTGNQTLKLARFWPFYYYKAENNHIKAYFPAILPIEHPGFERNIAPILRIYYHERNAQKSYTNWFWGLYTHKKNKERETYHLFPLFNYEKKEEEKKLSFLAGILQIRSLEQKKYIKIFYFLKL</sequence>
<feature type="signal peptide" evidence="1">
    <location>
        <begin position="1"/>
        <end position="18"/>
    </location>
</feature>
<gene>
    <name evidence="2" type="ORF">HS1_001495</name>
</gene>
<organism evidence="2 3">
    <name type="scientific">Desulfofervidus auxilii</name>
    <dbReference type="NCBI Taxonomy" id="1621989"/>
    <lineage>
        <taxon>Bacteria</taxon>
        <taxon>Pseudomonadati</taxon>
        <taxon>Thermodesulfobacteriota</taxon>
        <taxon>Candidatus Desulfofervidia</taxon>
        <taxon>Candidatus Desulfofervidales</taxon>
        <taxon>Candidatus Desulfofervidaceae</taxon>
        <taxon>Candidatus Desulfofervidus</taxon>
    </lineage>
</organism>
<dbReference type="KEGG" id="daw:HS1_001495"/>
<dbReference type="EMBL" id="CP013015">
    <property type="protein sequence ID" value="AMM41294.1"/>
    <property type="molecule type" value="Genomic_DNA"/>
</dbReference>
<protein>
    <submittedName>
        <fullName evidence="2">Uncharacterized protein</fullName>
    </submittedName>
</protein>
<dbReference type="OrthoDB" id="9791525at2"/>